<dbReference type="Pfam" id="PF06398">
    <property type="entry name" value="Pex24p"/>
    <property type="match status" value="1"/>
</dbReference>
<evidence type="ECO:0000313" key="9">
    <source>
        <dbReference type="Proteomes" id="UP000194127"/>
    </source>
</evidence>
<protein>
    <recommendedName>
        <fullName evidence="7">TECPR1-like DysF domain-containing protein</fullName>
    </recommendedName>
</protein>
<dbReference type="AlphaFoldDB" id="A0A1X6MTI6"/>
<gene>
    <name evidence="8" type="ORF">POSPLADRAFT_1048175</name>
</gene>
<feature type="transmembrane region" description="Helical" evidence="6">
    <location>
        <begin position="153"/>
        <end position="181"/>
    </location>
</feature>
<dbReference type="PANTHER" id="PTHR28304:SF2">
    <property type="entry name" value="PEROXISOMAL MEMBRANE PROTEIN PEX29"/>
    <property type="match status" value="1"/>
</dbReference>
<feature type="region of interest" description="Disordered" evidence="5">
    <location>
        <begin position="85"/>
        <end position="104"/>
    </location>
</feature>
<keyword evidence="4 6" id="KW-0472">Membrane</keyword>
<name>A0A1X6MTI6_9APHY</name>
<sequence length="537" mass="59085">MATLNYVDIPSYATRLPSNPRADTARPSPKVITALPRPELSSSAASSPVSSQPLSSTLSPSKLALNSIPQLLLSSTLSIPANASATPRSNSSISGTGGAKGVPRLLSGRDPLSIPITTVNFRRFVSKVGPVFWLQDRLEEIVMWRKGSKYTGVWMATYAFLCYFPRLFLLLPYVIVLSVIIATHPALNHPDEYDCEEAKAPIPPPPQTAEGSVDWLANVQAIQNLMGAFRQTFLPALHNLFRRLLRARLACLVDNDRLDDRHWRAELREAELFENERWNAGTGTGAEDDGEWAKGHLKPGERKAWTRGRDGWSGVDEDGASDVSSKLTFALEPGWAFVETEDWRPDVEGAWAVLASADDDEDIELCIRVFTAPRWSPSCRWTSEGFGLSWCHCATLAKAHVGGHAYGLDCVPCGTEDLWHSSQFRRSTPELVSLLYKGDWTFSVSSSVSIRFPLLRYSLSSEWIDPGVRSMTATTEGIPHLGHGPECPRVVTARALSTSGVLNKVVTVSESDYLLHASQNKMIRSVGPAIEIMDTRI</sequence>
<accession>A0A1X6MTI6</accession>
<dbReference type="RefSeq" id="XP_024336471.1">
    <property type="nucleotide sequence ID" value="XM_024479457.1"/>
</dbReference>
<dbReference type="InterPro" id="IPR010482">
    <property type="entry name" value="TECPR1-like_DysF"/>
</dbReference>
<evidence type="ECO:0000256" key="6">
    <source>
        <dbReference type="SAM" id="Phobius"/>
    </source>
</evidence>
<evidence type="ECO:0000259" key="7">
    <source>
        <dbReference type="Pfam" id="PF06398"/>
    </source>
</evidence>
<feature type="compositionally biased region" description="Basic and acidic residues" evidence="5">
    <location>
        <begin position="291"/>
        <end position="300"/>
    </location>
</feature>
<evidence type="ECO:0000256" key="3">
    <source>
        <dbReference type="ARBA" id="ARBA00022989"/>
    </source>
</evidence>
<dbReference type="PANTHER" id="PTHR28304">
    <property type="entry name" value="PEROXISOMAL MEMBRANE PROTEIN PEX29"/>
    <property type="match status" value="1"/>
</dbReference>
<dbReference type="EMBL" id="KZ110601">
    <property type="protein sequence ID" value="OSX59677.1"/>
    <property type="molecule type" value="Genomic_DNA"/>
</dbReference>
<evidence type="ECO:0000313" key="8">
    <source>
        <dbReference type="EMBL" id="OSX59677.1"/>
    </source>
</evidence>
<dbReference type="GeneID" id="36324407"/>
<proteinExistence type="predicted"/>
<feature type="region of interest" description="Disordered" evidence="5">
    <location>
        <begin position="280"/>
        <end position="300"/>
    </location>
</feature>
<comment type="subcellular location">
    <subcellularLocation>
        <location evidence="1">Membrane</location>
        <topology evidence="1">Multi-pass membrane protein</topology>
    </subcellularLocation>
</comment>
<evidence type="ECO:0000256" key="5">
    <source>
        <dbReference type="SAM" id="MobiDB-lite"/>
    </source>
</evidence>
<keyword evidence="3 6" id="KW-1133">Transmembrane helix</keyword>
<evidence type="ECO:0000256" key="2">
    <source>
        <dbReference type="ARBA" id="ARBA00022692"/>
    </source>
</evidence>
<feature type="compositionally biased region" description="Polar residues" evidence="5">
    <location>
        <begin position="85"/>
        <end position="94"/>
    </location>
</feature>
<feature type="domain" description="TECPR1-like DysF" evidence="7">
    <location>
        <begin position="111"/>
        <end position="228"/>
    </location>
</feature>
<keyword evidence="2 6" id="KW-0812">Transmembrane</keyword>
<evidence type="ECO:0000256" key="4">
    <source>
        <dbReference type="ARBA" id="ARBA00023136"/>
    </source>
</evidence>
<keyword evidence="9" id="KW-1185">Reference proteome</keyword>
<dbReference type="InterPro" id="IPR052816">
    <property type="entry name" value="Peroxisomal_Membrane_PEX28-32"/>
</dbReference>
<dbReference type="Proteomes" id="UP000194127">
    <property type="component" value="Unassembled WGS sequence"/>
</dbReference>
<organism evidence="8 9">
    <name type="scientific">Postia placenta MAD-698-R-SB12</name>
    <dbReference type="NCBI Taxonomy" id="670580"/>
    <lineage>
        <taxon>Eukaryota</taxon>
        <taxon>Fungi</taxon>
        <taxon>Dikarya</taxon>
        <taxon>Basidiomycota</taxon>
        <taxon>Agaricomycotina</taxon>
        <taxon>Agaricomycetes</taxon>
        <taxon>Polyporales</taxon>
        <taxon>Adustoporiaceae</taxon>
        <taxon>Rhodonia</taxon>
    </lineage>
</organism>
<evidence type="ECO:0000256" key="1">
    <source>
        <dbReference type="ARBA" id="ARBA00004141"/>
    </source>
</evidence>
<dbReference type="GO" id="GO:0005778">
    <property type="term" value="C:peroxisomal membrane"/>
    <property type="evidence" value="ECO:0007669"/>
    <property type="project" value="TreeGrafter"/>
</dbReference>
<dbReference type="OrthoDB" id="74314at2759"/>
<dbReference type="GO" id="GO:0007031">
    <property type="term" value="P:peroxisome organization"/>
    <property type="evidence" value="ECO:0007669"/>
    <property type="project" value="UniProtKB-ARBA"/>
</dbReference>
<reference evidence="8 9" key="1">
    <citation type="submission" date="2017-04" db="EMBL/GenBank/DDBJ databases">
        <title>Genome Sequence of the Model Brown-Rot Fungus Postia placenta SB12.</title>
        <authorList>
            <consortium name="DOE Joint Genome Institute"/>
            <person name="Gaskell J."/>
            <person name="Kersten P."/>
            <person name="Larrondo L.F."/>
            <person name="Canessa P."/>
            <person name="Martinez D."/>
            <person name="Hibbett D."/>
            <person name="Schmoll M."/>
            <person name="Kubicek C.P."/>
            <person name="Martinez A.T."/>
            <person name="Yadav J."/>
            <person name="Master E."/>
            <person name="Magnuson J.K."/>
            <person name="James T."/>
            <person name="Yaver D."/>
            <person name="Berka R."/>
            <person name="Labutti K."/>
            <person name="Lipzen A."/>
            <person name="Aerts A."/>
            <person name="Barry K."/>
            <person name="Henrissat B."/>
            <person name="Blanchette R."/>
            <person name="Grigoriev I."/>
            <person name="Cullen D."/>
        </authorList>
    </citation>
    <scope>NUCLEOTIDE SEQUENCE [LARGE SCALE GENOMIC DNA]</scope>
    <source>
        <strain evidence="8 9">MAD-698-R-SB12</strain>
    </source>
</reference>
<dbReference type="STRING" id="670580.A0A1X6MTI6"/>